<reference evidence="3" key="1">
    <citation type="journal article" date="2020" name="bioRxiv">
        <title>Comparative genomics of Chlamydomonas.</title>
        <authorList>
            <person name="Craig R.J."/>
            <person name="Hasan A.R."/>
            <person name="Ness R.W."/>
            <person name="Keightley P.D."/>
        </authorList>
    </citation>
    <scope>NUCLEOTIDE SEQUENCE</scope>
    <source>
        <strain evidence="3">SAG 7.73</strain>
    </source>
</reference>
<feature type="region of interest" description="Disordered" evidence="1">
    <location>
        <begin position="1"/>
        <end position="22"/>
    </location>
</feature>
<keyword evidence="4" id="KW-1185">Reference proteome</keyword>
<dbReference type="OrthoDB" id="3945378at2759"/>
<protein>
    <submittedName>
        <fullName evidence="3">Uncharacterized protein</fullName>
    </submittedName>
</protein>
<dbReference type="AlphaFoldDB" id="A0A835SMP2"/>
<evidence type="ECO:0000256" key="2">
    <source>
        <dbReference type="SAM" id="Phobius"/>
    </source>
</evidence>
<proteinExistence type="predicted"/>
<sequence length="115" mass="12023">MRAGLDNKKGKTDEEDKEGTPAVNKGVAGLALHPLFVPVVTTLIMIAVMSTYIAVLEMTLKVNDMKGVDEVNSTGQLLALLLGGFTCFKALLSMVETLRGGGNDAGGEKGGDVEK</sequence>
<evidence type="ECO:0000256" key="1">
    <source>
        <dbReference type="SAM" id="MobiDB-lite"/>
    </source>
</evidence>
<keyword evidence="2" id="KW-0812">Transmembrane</keyword>
<accession>A0A835SMP2</accession>
<feature type="transmembrane region" description="Helical" evidence="2">
    <location>
        <begin position="35"/>
        <end position="55"/>
    </location>
</feature>
<dbReference type="EMBL" id="JAEHOC010000034">
    <property type="protein sequence ID" value="KAG2428401.1"/>
    <property type="molecule type" value="Genomic_DNA"/>
</dbReference>
<evidence type="ECO:0000313" key="3">
    <source>
        <dbReference type="EMBL" id="KAG2428401.1"/>
    </source>
</evidence>
<name>A0A835SMP2_CHLIN</name>
<gene>
    <name evidence="3" type="ORF">HXX76_011521</name>
</gene>
<dbReference type="Proteomes" id="UP000650467">
    <property type="component" value="Unassembled WGS sequence"/>
</dbReference>
<evidence type="ECO:0000313" key="4">
    <source>
        <dbReference type="Proteomes" id="UP000650467"/>
    </source>
</evidence>
<organism evidence="3 4">
    <name type="scientific">Chlamydomonas incerta</name>
    <dbReference type="NCBI Taxonomy" id="51695"/>
    <lineage>
        <taxon>Eukaryota</taxon>
        <taxon>Viridiplantae</taxon>
        <taxon>Chlorophyta</taxon>
        <taxon>core chlorophytes</taxon>
        <taxon>Chlorophyceae</taxon>
        <taxon>CS clade</taxon>
        <taxon>Chlamydomonadales</taxon>
        <taxon>Chlamydomonadaceae</taxon>
        <taxon>Chlamydomonas</taxon>
    </lineage>
</organism>
<keyword evidence="2" id="KW-0472">Membrane</keyword>
<comment type="caution">
    <text evidence="3">The sequence shown here is derived from an EMBL/GenBank/DDBJ whole genome shotgun (WGS) entry which is preliminary data.</text>
</comment>
<feature type="compositionally biased region" description="Basic and acidic residues" evidence="1">
    <location>
        <begin position="1"/>
        <end position="14"/>
    </location>
</feature>
<keyword evidence="2" id="KW-1133">Transmembrane helix</keyword>